<dbReference type="Proteomes" id="UP001152523">
    <property type="component" value="Unassembled WGS sequence"/>
</dbReference>
<dbReference type="SUPFAM" id="SSF54403">
    <property type="entry name" value="Cystatin/monellin"/>
    <property type="match status" value="1"/>
</dbReference>
<dbReference type="EMBL" id="CAMAPF010000930">
    <property type="protein sequence ID" value="CAH9123282.1"/>
    <property type="molecule type" value="Genomic_DNA"/>
</dbReference>
<comment type="caution">
    <text evidence="1">The sequence shown here is derived from an EMBL/GenBank/DDBJ whole genome shotgun (WGS) entry which is preliminary data.</text>
</comment>
<sequence>MDSHHGYPFMTPEERELNLLYDEAINVTGGFDVPKFPDEFVMEGQIVPVVFAHSEYMREIGSRYCKLAIETYNKQHNTNFQFTELIKWNAAALLNYITFKAIDQNSFGRPMKTFQAEIYDHPGKDELDQVEVEFCRLAPPDL</sequence>
<protein>
    <submittedName>
        <fullName evidence="1">Uncharacterized protein</fullName>
    </submittedName>
</protein>
<name>A0AAV0EMP8_9ASTE</name>
<dbReference type="AlphaFoldDB" id="A0AAV0EMP8"/>
<keyword evidence="2" id="KW-1185">Reference proteome</keyword>
<dbReference type="Gene3D" id="3.10.450.10">
    <property type="match status" value="1"/>
</dbReference>
<organism evidence="1 2">
    <name type="scientific">Cuscuta epithymum</name>
    <dbReference type="NCBI Taxonomy" id="186058"/>
    <lineage>
        <taxon>Eukaryota</taxon>
        <taxon>Viridiplantae</taxon>
        <taxon>Streptophyta</taxon>
        <taxon>Embryophyta</taxon>
        <taxon>Tracheophyta</taxon>
        <taxon>Spermatophyta</taxon>
        <taxon>Magnoliopsida</taxon>
        <taxon>eudicotyledons</taxon>
        <taxon>Gunneridae</taxon>
        <taxon>Pentapetalae</taxon>
        <taxon>asterids</taxon>
        <taxon>lamiids</taxon>
        <taxon>Solanales</taxon>
        <taxon>Convolvulaceae</taxon>
        <taxon>Cuscuteae</taxon>
        <taxon>Cuscuta</taxon>
        <taxon>Cuscuta subgen. Cuscuta</taxon>
    </lineage>
</organism>
<evidence type="ECO:0000313" key="1">
    <source>
        <dbReference type="EMBL" id="CAH9123282.1"/>
    </source>
</evidence>
<dbReference type="InterPro" id="IPR006462">
    <property type="entry name" value="MS5"/>
</dbReference>
<dbReference type="PANTHER" id="PTHR31260">
    <property type="entry name" value="CYSTATIN/MONELLIN SUPERFAMILY PROTEIN"/>
    <property type="match status" value="1"/>
</dbReference>
<evidence type="ECO:0000313" key="2">
    <source>
        <dbReference type="Proteomes" id="UP001152523"/>
    </source>
</evidence>
<dbReference type="InterPro" id="IPR046350">
    <property type="entry name" value="Cystatin_sf"/>
</dbReference>
<proteinExistence type="predicted"/>
<reference evidence="1" key="1">
    <citation type="submission" date="2022-07" db="EMBL/GenBank/DDBJ databases">
        <authorList>
            <person name="Macas J."/>
            <person name="Novak P."/>
            <person name="Neumann P."/>
        </authorList>
    </citation>
    <scope>NUCLEOTIDE SEQUENCE</scope>
</reference>
<gene>
    <name evidence="1" type="ORF">CEPIT_LOCUS25096</name>
</gene>
<accession>A0AAV0EMP8</accession>
<dbReference type="PANTHER" id="PTHR31260:SF28">
    <property type="entry name" value="CYSTATIN DOMAIN PROTEIN"/>
    <property type="match status" value="1"/>
</dbReference>